<dbReference type="InterPro" id="IPR018389">
    <property type="entry name" value="DctP_fam"/>
</dbReference>
<accession>A0A6B3N5Y2</accession>
<dbReference type="InterPro" id="IPR038404">
    <property type="entry name" value="TRAP_DctP_sf"/>
</dbReference>
<proteinExistence type="predicted"/>
<keyword evidence="1" id="KW-0732">Signal</keyword>
<gene>
    <name evidence="2" type="ORF">F6J89_04915</name>
</gene>
<sequence length="496" mass="56459">MLGELIEVATKLFEISDRFRQAEDNQRQRIAEYFLKIEKCLCESAEQLRNSQIPNNEWGELKVHADHLPAILGQEIGEEKAKELSLLLKKILNNTPTAQDIPSIEVLAGTFKGLSVTIAAAAKKAGNGQSKQKLSRSRRTFIYTAFGTSAGLTAGWFAGQHTPYIEWKMSTVFGESTKDTILYKAPEMVCERIKKMTNKRFIINLDRTKKIGTDEILKEVHNGKIQCGYSGIYYNEAKYRVLFFGSAIPFGLNPQEQNAWLNYKKNSDDKLTYIQTIYQKVGLNVIPFPAGATGTQMGGWFKREITSIDQLQDLKMRIPGLGAEVLGKFGVSTDMDLIGQLIPINEIIKRLKDGRLDAAEWIGPYDDLKLGLDVVAPYYYTPGWWEPGTTFDVQVNREAWDKLPESYQEIFEAACLETHMKILAEYDDKNSKSLEQIRQKGINIESFSSDILQAAEERTDQLLKTYADQDSIFAEVYQEWNSFRERIQAWSKFNEI</sequence>
<dbReference type="Gene3D" id="3.40.190.170">
    <property type="entry name" value="Bacterial extracellular solute-binding protein, family 7"/>
    <property type="match status" value="1"/>
</dbReference>
<dbReference type="PANTHER" id="PTHR33376">
    <property type="match status" value="1"/>
</dbReference>
<comment type="caution">
    <text evidence="2">The sequence shown here is derived from an EMBL/GenBank/DDBJ whole genome shotgun (WGS) entry which is preliminary data.</text>
</comment>
<reference evidence="2" key="1">
    <citation type="submission" date="2019-11" db="EMBL/GenBank/DDBJ databases">
        <title>Genomic insights into an expanded diversity of filamentous marine cyanobacteria reveals the extraordinary biosynthetic potential of Moorea and Okeania.</title>
        <authorList>
            <person name="Ferreira Leao T."/>
            <person name="Wang M."/>
            <person name="Moss N."/>
            <person name="Da Silva R."/>
            <person name="Sanders J."/>
            <person name="Nurk S."/>
            <person name="Gurevich A."/>
            <person name="Humphrey G."/>
            <person name="Reher R."/>
            <person name="Zhu Q."/>
            <person name="Belda-Ferre P."/>
            <person name="Glukhov E."/>
            <person name="Rex R."/>
            <person name="Dorrestein P.C."/>
            <person name="Knight R."/>
            <person name="Pevzner P."/>
            <person name="Gerwick W.H."/>
            <person name="Gerwick L."/>
        </authorList>
    </citation>
    <scope>NUCLEOTIDE SEQUENCE</scope>
    <source>
        <strain evidence="2">SIO1C4</strain>
    </source>
</reference>
<dbReference type="EMBL" id="JAAHFQ010000062">
    <property type="protein sequence ID" value="NER26977.1"/>
    <property type="molecule type" value="Genomic_DNA"/>
</dbReference>
<protein>
    <submittedName>
        <fullName evidence="2">ABC transporter substrate-binding protein</fullName>
    </submittedName>
</protein>
<dbReference type="PANTHER" id="PTHR33376:SF5">
    <property type="entry name" value="EXTRACYTOPLASMIC SOLUTE RECEPTOR PROTEIN"/>
    <property type="match status" value="1"/>
</dbReference>
<evidence type="ECO:0000313" key="2">
    <source>
        <dbReference type="EMBL" id="NER26977.1"/>
    </source>
</evidence>
<evidence type="ECO:0000256" key="1">
    <source>
        <dbReference type="ARBA" id="ARBA00022729"/>
    </source>
</evidence>
<dbReference type="Pfam" id="PF03480">
    <property type="entry name" value="DctP"/>
    <property type="match status" value="1"/>
</dbReference>
<name>A0A6B3N5Y2_9CYAN</name>
<dbReference type="Gene3D" id="3.40.190.10">
    <property type="entry name" value="Periplasmic binding protein-like II"/>
    <property type="match status" value="1"/>
</dbReference>
<organism evidence="2">
    <name type="scientific">Symploca sp. SIO1C4</name>
    <dbReference type="NCBI Taxonomy" id="2607765"/>
    <lineage>
        <taxon>Bacteria</taxon>
        <taxon>Bacillati</taxon>
        <taxon>Cyanobacteriota</taxon>
        <taxon>Cyanophyceae</taxon>
        <taxon>Coleofasciculales</taxon>
        <taxon>Coleofasciculaceae</taxon>
        <taxon>Symploca</taxon>
    </lineage>
</organism>
<dbReference type="GO" id="GO:0055085">
    <property type="term" value="P:transmembrane transport"/>
    <property type="evidence" value="ECO:0007669"/>
    <property type="project" value="InterPro"/>
</dbReference>
<dbReference type="AlphaFoldDB" id="A0A6B3N5Y2"/>